<dbReference type="Gene3D" id="1.10.274.100">
    <property type="entry name" value="RNA polymerase Rpb1, domain 3"/>
    <property type="match status" value="1"/>
</dbReference>
<name>A0A6C0LYM5_9ZZZZ</name>
<dbReference type="GO" id="GO:0003677">
    <property type="term" value="F:DNA binding"/>
    <property type="evidence" value="ECO:0007669"/>
    <property type="project" value="UniProtKB-KW"/>
</dbReference>
<evidence type="ECO:0000256" key="5">
    <source>
        <dbReference type="ARBA" id="ARBA00022679"/>
    </source>
</evidence>
<dbReference type="Gene3D" id="6.20.50.80">
    <property type="match status" value="1"/>
</dbReference>
<evidence type="ECO:0000256" key="7">
    <source>
        <dbReference type="ARBA" id="ARBA00022723"/>
    </source>
</evidence>
<comment type="similarity">
    <text evidence="1">Belongs to the RNA polymerase beta' chain family.</text>
</comment>
<dbReference type="InterPro" id="IPR007066">
    <property type="entry name" value="RNA_pol_Rpb1_3"/>
</dbReference>
<dbReference type="Gene3D" id="3.30.1490.180">
    <property type="entry name" value="RNA polymerase ii"/>
    <property type="match status" value="1"/>
</dbReference>
<evidence type="ECO:0000256" key="12">
    <source>
        <dbReference type="ARBA" id="ARBA00073930"/>
    </source>
</evidence>
<protein>
    <recommendedName>
        <fullName evidence="3">DNA-directed RNA polymerase II subunit RPB1</fullName>
        <ecNumber evidence="2">2.7.7.6</ecNumber>
    </recommendedName>
    <alternativeName>
        <fullName evidence="12">DNA-directed RNA polymerase II subunit rpb1</fullName>
    </alternativeName>
</protein>
<evidence type="ECO:0000256" key="1">
    <source>
        <dbReference type="ARBA" id="ARBA00006460"/>
    </source>
</evidence>
<dbReference type="SUPFAM" id="SSF64484">
    <property type="entry name" value="beta and beta-prime subunits of DNA dependent RNA-polymerase"/>
    <property type="match status" value="1"/>
</dbReference>
<dbReference type="InterPro" id="IPR038593">
    <property type="entry name" value="RNA_pol_Rpb1_7_sf"/>
</dbReference>
<dbReference type="FunFam" id="2.40.40.20:FF:000019">
    <property type="entry name" value="DNA-directed RNA polymerase II subunit RPB1"/>
    <property type="match status" value="1"/>
</dbReference>
<dbReference type="InterPro" id="IPR007075">
    <property type="entry name" value="RNA_pol_Rpb1_6"/>
</dbReference>
<dbReference type="Pfam" id="PF04983">
    <property type="entry name" value="RNA_pol_Rpb1_3"/>
    <property type="match status" value="1"/>
</dbReference>
<reference evidence="14" key="1">
    <citation type="journal article" date="2020" name="Nature">
        <title>Giant virus diversity and host interactions through global metagenomics.</title>
        <authorList>
            <person name="Schulz F."/>
            <person name="Roux S."/>
            <person name="Paez-Espino D."/>
            <person name="Jungbluth S."/>
            <person name="Walsh D.A."/>
            <person name="Denef V.J."/>
            <person name="McMahon K.D."/>
            <person name="Konstantinidis K.T."/>
            <person name="Eloe-Fadrosh E.A."/>
            <person name="Kyrpides N.C."/>
            <person name="Woyke T."/>
        </authorList>
    </citation>
    <scope>NUCLEOTIDE SEQUENCE</scope>
    <source>
        <strain evidence="14">GVMAG-S-1017745-26</strain>
    </source>
</reference>
<dbReference type="PANTHER" id="PTHR19376:SF37">
    <property type="entry name" value="DNA-DIRECTED RNA POLYMERASE II SUBUNIT RPB1"/>
    <property type="match status" value="1"/>
</dbReference>
<dbReference type="InterPro" id="IPR007080">
    <property type="entry name" value="RNA_pol_Rpb1_1"/>
</dbReference>
<dbReference type="Gene3D" id="4.10.860.120">
    <property type="entry name" value="RNA polymerase II, clamp domain"/>
    <property type="match status" value="2"/>
</dbReference>
<keyword evidence="5" id="KW-0808">Transferase</keyword>
<dbReference type="InterPro" id="IPR000722">
    <property type="entry name" value="RNA_pol_asu"/>
</dbReference>
<keyword evidence="4" id="KW-0240">DNA-directed RNA polymerase</keyword>
<dbReference type="PANTHER" id="PTHR19376">
    <property type="entry name" value="DNA-DIRECTED RNA POLYMERASE"/>
    <property type="match status" value="1"/>
</dbReference>
<dbReference type="CDD" id="cd02733">
    <property type="entry name" value="RNAP_II_RPB1_N"/>
    <property type="match status" value="1"/>
</dbReference>
<evidence type="ECO:0000256" key="3">
    <source>
        <dbReference type="ARBA" id="ARBA00016625"/>
    </source>
</evidence>
<keyword evidence="9" id="KW-0460">Magnesium</keyword>
<feature type="domain" description="RNA polymerase N-terminal" evidence="13">
    <location>
        <begin position="220"/>
        <end position="523"/>
    </location>
</feature>
<dbReference type="FunFam" id="4.10.860.120:FF:000003">
    <property type="entry name" value="DNA-directed RNA polymerase subunit"/>
    <property type="match status" value="1"/>
</dbReference>
<dbReference type="GO" id="GO:0005665">
    <property type="term" value="C:RNA polymerase II, core complex"/>
    <property type="evidence" value="ECO:0007669"/>
    <property type="project" value="TreeGrafter"/>
</dbReference>
<dbReference type="Pfam" id="PF04992">
    <property type="entry name" value="RNA_pol_Rpb1_6"/>
    <property type="match status" value="1"/>
</dbReference>
<dbReference type="GO" id="GO:0003899">
    <property type="term" value="F:DNA-directed RNA polymerase activity"/>
    <property type="evidence" value="ECO:0007669"/>
    <property type="project" value="UniProtKB-EC"/>
</dbReference>
<dbReference type="GO" id="GO:0046872">
    <property type="term" value="F:metal ion binding"/>
    <property type="evidence" value="ECO:0007669"/>
    <property type="project" value="UniProtKB-KW"/>
</dbReference>
<dbReference type="EMBL" id="MN740583">
    <property type="protein sequence ID" value="QHU35135.1"/>
    <property type="molecule type" value="Genomic_DNA"/>
</dbReference>
<dbReference type="Gene3D" id="1.10.132.30">
    <property type="match status" value="1"/>
</dbReference>
<dbReference type="Gene3D" id="1.10.150.390">
    <property type="match status" value="1"/>
</dbReference>
<dbReference type="Pfam" id="PF00623">
    <property type="entry name" value="RNA_pol_Rpb1_2"/>
    <property type="match status" value="1"/>
</dbReference>
<keyword evidence="6" id="KW-0548">Nucleotidyltransferase</keyword>
<evidence type="ECO:0000256" key="10">
    <source>
        <dbReference type="ARBA" id="ARBA00023125"/>
    </source>
</evidence>
<dbReference type="InterPro" id="IPR045867">
    <property type="entry name" value="DNA-dir_RpoC_beta_prime"/>
</dbReference>
<evidence type="ECO:0000256" key="4">
    <source>
        <dbReference type="ARBA" id="ARBA00022478"/>
    </source>
</evidence>
<dbReference type="InterPro" id="IPR038120">
    <property type="entry name" value="Rpb1_funnel_sf"/>
</dbReference>
<dbReference type="SMART" id="SM00663">
    <property type="entry name" value="RPOLA_N"/>
    <property type="match status" value="1"/>
</dbReference>
<dbReference type="InterPro" id="IPR006592">
    <property type="entry name" value="RNA_pol_N"/>
</dbReference>
<dbReference type="InterPro" id="IPR007073">
    <property type="entry name" value="RNA_pol_Rpb1_7"/>
</dbReference>
<dbReference type="Gene3D" id="2.40.40.20">
    <property type="match status" value="1"/>
</dbReference>
<evidence type="ECO:0000256" key="9">
    <source>
        <dbReference type="ARBA" id="ARBA00022842"/>
    </source>
</evidence>
<keyword evidence="8" id="KW-0862">Zinc</keyword>
<proteinExistence type="inferred from homology"/>
<dbReference type="InterPro" id="IPR007083">
    <property type="entry name" value="RNA_pol_Rpb1_4"/>
</dbReference>
<dbReference type="InterPro" id="IPR044893">
    <property type="entry name" value="RNA_pol_Rpb1_clamp_domain"/>
</dbReference>
<keyword evidence="7" id="KW-0479">Metal-binding</keyword>
<dbReference type="InterPro" id="IPR042102">
    <property type="entry name" value="RNA_pol_Rpb1_3_sf"/>
</dbReference>
<keyword evidence="10" id="KW-0238">DNA-binding</keyword>
<dbReference type="Gene3D" id="6.10.250.2940">
    <property type="match status" value="1"/>
</dbReference>
<accession>A0A6C0LYM5</accession>
<dbReference type="InterPro" id="IPR007081">
    <property type="entry name" value="RNA_pol_Rpb1_5"/>
</dbReference>
<evidence type="ECO:0000256" key="8">
    <source>
        <dbReference type="ARBA" id="ARBA00022833"/>
    </source>
</evidence>
<dbReference type="Pfam" id="PF04990">
    <property type="entry name" value="RNA_pol_Rpb1_7"/>
    <property type="match status" value="1"/>
</dbReference>
<dbReference type="Gene3D" id="3.30.1360.140">
    <property type="match status" value="1"/>
</dbReference>
<sequence>MSIFQELDYNPNIDNVVGVQFSVLSPDEIRRRSVAEIYTQETYDGDNPKIGGLFDPRMGVLDHGKFCPTDNLDNRNCPGYFGHIELAKPVFHIHFLKYIIDSLKCVCWKCSKLLIDPNSPEVRKIINKKRGAKLFKSIVTLCSKVKRCGEKNEDGCGAPKPNSIRKDNNGIGKLIIEWKIKDQEKTRIMWDASDVHKILRRISDSDIQIMGFNKYFCKPEWLICSVFGVCPPSVRPSVRSDNNTRMEDDLTHKLCDIIKTNRTLKSKLQQKSPKKVIDEWYQLLQYHIATLVDNTLPGIPPAQQRSGRALKSIKERLKSKEGRVRGNLMGKRVDYSARSVITPDPNISINELGVPFEIAKNLTYPEIVTKYNLKKITEIVKNGYDKYPGAKSIKRKSDKRVISLKVIDTSNYELNIGDIVNRHLKDGDLVLFNRQPSLHRMSMMCHKIKVLPYKTFRLNVSVTTPYNADFDGDEMNMHVPQSIQTSVELKQLASVETQIISPSQHAPIIALVQDSIIGSYLLTRYDNYLTRDEVFDLLYWIPDFEGKIPKPDIKANTPAHELPDWFPKYKYNTKQDLWSGRTIFSLIIPKINMEKNNNSYGFQSNFMNRVVIKDGELIDGVLDKQILGTKEQGIVHIVFNEYGPERTKKFLDDAQNLVTNWMLMSSFSIGLGDLMADEESTIKMEQTINEKKQAVIEVIEHVHKGILKNDTGNPNSNEFEIQVMQNLNQATGSSGKIGAQFLDSDNRMKNIVNSGSKGSELNIGQMIACVGQQSVDGKRIPYGFTDRTLPHFHKFDDGAAARGFVSNSFVKGLTPTEFFFHAMGGREGLIDTAVKTSETGYIQRKLVKGMEDVRIESDYSVRDSNKNIIQFLYGEDGMDPTKIERQFINTLTMSKNKIDEMYKIKTSGWEKHLDKDSLKILKNKENKKYIKGLFEDYYQQILIDKKYYIEKINGGNLINGGEVHYPINIQRLIQNSLNLIVGSKSDLNPIYILEKIKELEQKLVITETLADNKLLIILLRCYFSPNVLIKKYKLNTIAFDYILGNIMQQFISALAQPGDLVGVISAQSIGEPSTQMTLNTFHFAGVSSKSQVTRGLSRFKELLSATKNMKSPYLNIYLKDDYANSKEKASKIINEITITHINQLIKSSEIYYESKENNIYDLDNDLLQIYGKFSEFDIQEDDDIQNPWILRLEMDKRKLMEKNIKMLDIYFAIMTKFSNVDNSSEDISCVFSDDNASSLIFRIRCINKFSDENDNCPEEDTICILRTLEKTILNDITLSGINGIKNASMSKYETLYKFNIDTNEFEKNPEWVIDTTGSNLIEIFNHPSIEPSKTVSNDIHEIYNVLGIEAARQVLIDEISQIFNDSGGYVNSRHITLLADVMTNKGGFMSIDRHGINKSDRGPLAKCSFEETPDIIAKAAIFGEIDKVTGVSSNIMLGQEVPIGTGSVEMIFDEDKFLDLLGNLRAEEEKTEEVDNTEKEKFMNEFCVNNAFTDDIFDKI</sequence>
<dbReference type="Pfam" id="PF04998">
    <property type="entry name" value="RNA_pol_Rpb1_5"/>
    <property type="match status" value="1"/>
</dbReference>
<dbReference type="EC" id="2.7.7.6" evidence="2"/>
<dbReference type="NCBIfam" id="NF006336">
    <property type="entry name" value="PRK08566.1"/>
    <property type="match status" value="1"/>
</dbReference>
<organism evidence="14">
    <name type="scientific">viral metagenome</name>
    <dbReference type="NCBI Taxonomy" id="1070528"/>
    <lineage>
        <taxon>unclassified sequences</taxon>
        <taxon>metagenomes</taxon>
        <taxon>organismal metagenomes</taxon>
    </lineage>
</organism>
<evidence type="ECO:0000256" key="2">
    <source>
        <dbReference type="ARBA" id="ARBA00012418"/>
    </source>
</evidence>
<evidence type="ECO:0000256" key="11">
    <source>
        <dbReference type="ARBA" id="ARBA00023163"/>
    </source>
</evidence>
<dbReference type="GO" id="GO:0006351">
    <property type="term" value="P:DNA-templated transcription"/>
    <property type="evidence" value="ECO:0007669"/>
    <property type="project" value="InterPro"/>
</dbReference>
<evidence type="ECO:0000313" key="14">
    <source>
        <dbReference type="EMBL" id="QHU35135.1"/>
    </source>
</evidence>
<dbReference type="Pfam" id="PF04997">
    <property type="entry name" value="RNA_pol_Rpb1_1"/>
    <property type="match status" value="1"/>
</dbReference>
<dbReference type="Pfam" id="PF05000">
    <property type="entry name" value="RNA_pol_Rpb1_4"/>
    <property type="match status" value="1"/>
</dbReference>
<evidence type="ECO:0000256" key="6">
    <source>
        <dbReference type="ARBA" id="ARBA00022695"/>
    </source>
</evidence>
<evidence type="ECO:0000259" key="13">
    <source>
        <dbReference type="SMART" id="SM00663"/>
    </source>
</evidence>
<keyword evidence="11" id="KW-0804">Transcription</keyword>